<dbReference type="InterPro" id="IPR052517">
    <property type="entry name" value="GlcG_carb_metab_protein"/>
</dbReference>
<dbReference type="SUPFAM" id="SSF143744">
    <property type="entry name" value="GlcG-like"/>
    <property type="match status" value="1"/>
</dbReference>
<dbReference type="KEGG" id="rha:RHA1_ro06090"/>
<dbReference type="Gene3D" id="3.30.450.150">
    <property type="entry name" value="Haem-degrading domain"/>
    <property type="match status" value="1"/>
</dbReference>
<evidence type="ECO:0000313" key="2">
    <source>
        <dbReference type="Proteomes" id="UP000008710"/>
    </source>
</evidence>
<gene>
    <name evidence="1" type="ordered locus">RHA1_ro06090</name>
</gene>
<evidence type="ECO:0000313" key="1">
    <source>
        <dbReference type="EMBL" id="ABG97867.1"/>
    </source>
</evidence>
<accession>Q0S3L9</accession>
<dbReference type="InterPro" id="IPR005624">
    <property type="entry name" value="PduO/GlcC-like"/>
</dbReference>
<dbReference type="EMBL" id="CP000431">
    <property type="protein sequence ID" value="ABG97867.1"/>
    <property type="molecule type" value="Genomic_DNA"/>
</dbReference>
<dbReference type="PANTHER" id="PTHR34309:SF1">
    <property type="entry name" value="PROTEIN GLCG"/>
    <property type="match status" value="1"/>
</dbReference>
<reference evidence="2" key="1">
    <citation type="journal article" date="2006" name="Proc. Natl. Acad. Sci. U.S.A.">
        <title>The complete genome of Rhodococcus sp. RHA1 provides insights into a catabolic powerhouse.</title>
        <authorList>
            <person name="McLeod M.P."/>
            <person name="Warren R.L."/>
            <person name="Hsiao W.W.L."/>
            <person name="Araki N."/>
            <person name="Myhre M."/>
            <person name="Fernandes C."/>
            <person name="Miyazawa D."/>
            <person name="Wong W."/>
            <person name="Lillquist A.L."/>
            <person name="Wang D."/>
            <person name="Dosanjh M."/>
            <person name="Hara H."/>
            <person name="Petrescu A."/>
            <person name="Morin R.D."/>
            <person name="Yang G."/>
            <person name="Stott J.M."/>
            <person name="Schein J.E."/>
            <person name="Shin H."/>
            <person name="Smailus D."/>
            <person name="Siddiqui A.S."/>
            <person name="Marra M.A."/>
            <person name="Jones S.J.M."/>
            <person name="Holt R."/>
            <person name="Brinkman F.S.L."/>
            <person name="Miyauchi K."/>
            <person name="Fukuda M."/>
            <person name="Davies J.E."/>
            <person name="Mohn W.W."/>
            <person name="Eltis L.D."/>
        </authorList>
    </citation>
    <scope>NUCLEOTIDE SEQUENCE [LARGE SCALE GENOMIC DNA]</scope>
    <source>
        <strain evidence="2">RHA1</strain>
    </source>
</reference>
<dbReference type="HOGENOM" id="CLU_103773_0_0_11"/>
<organism evidence="1 2">
    <name type="scientific">Rhodococcus jostii (strain RHA1)</name>
    <dbReference type="NCBI Taxonomy" id="101510"/>
    <lineage>
        <taxon>Bacteria</taxon>
        <taxon>Bacillati</taxon>
        <taxon>Actinomycetota</taxon>
        <taxon>Actinomycetes</taxon>
        <taxon>Mycobacteriales</taxon>
        <taxon>Nocardiaceae</taxon>
        <taxon>Rhodococcus</taxon>
    </lineage>
</organism>
<proteinExistence type="predicted"/>
<protein>
    <recommendedName>
        <fullName evidence="3">Heme-binding protein</fullName>
    </recommendedName>
</protein>
<evidence type="ECO:0008006" key="3">
    <source>
        <dbReference type="Google" id="ProtNLM"/>
    </source>
</evidence>
<dbReference type="AlphaFoldDB" id="Q0S3L9"/>
<name>Q0S3L9_RHOJR</name>
<dbReference type="InterPro" id="IPR038084">
    <property type="entry name" value="PduO/GlcC-like_sf"/>
</dbReference>
<dbReference type="Proteomes" id="UP000008710">
    <property type="component" value="Chromosome"/>
</dbReference>
<sequence length="225" mass="22152">MSSGAPSARCSHRHRRARLVTSARHFPKGLPMRTFHRLPRVLAITVPLAAIVATSACGTSASDEASPTSTPLATAAAPAPIDGADGVVSQNRLGIGTAQAAAQAALAKCQADGLGFVTVSVVDRAGNVQAMLRGDNAAQHTVEAARQKAYTAAAFGANTSDLSERAKGDGATVADLPGTLFLAGGVSVKSAGGSIAGIGVGGAPDGMRDQACAAAGLDAIAGTLG</sequence>
<dbReference type="Pfam" id="PF03928">
    <property type="entry name" value="HbpS-like"/>
    <property type="match status" value="1"/>
</dbReference>
<dbReference type="eggNOG" id="COG3193">
    <property type="taxonomic scope" value="Bacteria"/>
</dbReference>
<dbReference type="PANTHER" id="PTHR34309">
    <property type="entry name" value="SLR1406 PROTEIN"/>
    <property type="match status" value="1"/>
</dbReference>